<dbReference type="AlphaFoldDB" id="A0A2D0N4E0"/>
<protein>
    <submittedName>
        <fullName evidence="1">Uncharacterized protein</fullName>
    </submittedName>
</protein>
<dbReference type="SUPFAM" id="SSF75005">
    <property type="entry name" value="Arabinanase/levansucrase/invertase"/>
    <property type="match status" value="1"/>
</dbReference>
<reference evidence="1 2" key="1">
    <citation type="submission" date="2017-10" db="EMBL/GenBank/DDBJ databases">
        <title>The draft genome sequence of Lewinella nigricans NBRC 102662.</title>
        <authorList>
            <person name="Wang K."/>
        </authorList>
    </citation>
    <scope>NUCLEOTIDE SEQUENCE [LARGE SCALE GENOMIC DNA]</scope>
    <source>
        <strain evidence="1 2">NBRC 102662</strain>
    </source>
</reference>
<organism evidence="1 2">
    <name type="scientific">Flavilitoribacter nigricans (strain ATCC 23147 / DSM 23189 / NBRC 102662 / NCIMB 1420 / SS-2)</name>
    <name type="common">Lewinella nigricans</name>
    <dbReference type="NCBI Taxonomy" id="1122177"/>
    <lineage>
        <taxon>Bacteria</taxon>
        <taxon>Pseudomonadati</taxon>
        <taxon>Bacteroidota</taxon>
        <taxon>Saprospiria</taxon>
        <taxon>Saprospirales</taxon>
        <taxon>Lewinellaceae</taxon>
        <taxon>Flavilitoribacter</taxon>
    </lineage>
</organism>
<accession>A0A2D0N4E0</accession>
<dbReference type="InterPro" id="IPR023296">
    <property type="entry name" value="Glyco_hydro_beta-prop_sf"/>
</dbReference>
<evidence type="ECO:0000313" key="1">
    <source>
        <dbReference type="EMBL" id="PHN03246.1"/>
    </source>
</evidence>
<dbReference type="SUPFAM" id="SSF48452">
    <property type="entry name" value="TPR-like"/>
    <property type="match status" value="1"/>
</dbReference>
<evidence type="ECO:0000313" key="2">
    <source>
        <dbReference type="Proteomes" id="UP000223913"/>
    </source>
</evidence>
<name>A0A2D0N4E0_FLAN2</name>
<dbReference type="InterPro" id="IPR011990">
    <property type="entry name" value="TPR-like_helical_dom_sf"/>
</dbReference>
<dbReference type="Gene3D" id="2.60.40.1120">
    <property type="entry name" value="Carboxypeptidase-like, regulatory domain"/>
    <property type="match status" value="1"/>
</dbReference>
<dbReference type="Pfam" id="PF07676">
    <property type="entry name" value="PD40"/>
    <property type="match status" value="1"/>
</dbReference>
<dbReference type="Proteomes" id="UP000223913">
    <property type="component" value="Unassembled WGS sequence"/>
</dbReference>
<proteinExistence type="predicted"/>
<dbReference type="InterPro" id="IPR011659">
    <property type="entry name" value="WD40"/>
</dbReference>
<gene>
    <name evidence="1" type="ORF">CRP01_28030</name>
</gene>
<dbReference type="Gene3D" id="1.25.40.10">
    <property type="entry name" value="Tetratricopeptide repeat domain"/>
    <property type="match status" value="1"/>
</dbReference>
<dbReference type="SUPFAM" id="SSF49478">
    <property type="entry name" value="Cna protein B-type domain"/>
    <property type="match status" value="1"/>
</dbReference>
<comment type="caution">
    <text evidence="1">The sequence shown here is derived from an EMBL/GenBank/DDBJ whole genome shotgun (WGS) entry which is preliminary data.</text>
</comment>
<dbReference type="EMBL" id="PDUD01000033">
    <property type="protein sequence ID" value="PHN03246.1"/>
    <property type="molecule type" value="Genomic_DNA"/>
</dbReference>
<sequence length="675" mass="75085">MSMALLLCTGLFAQKSMSWKKHRKLAEDLMEQGEYYEAAQNFEAAWEQKNKKTELIYQAAEAYYLVNDYRAAAAAYQHVSDRQDLDPVIGLKYARSLKQDGQYDKAIAAFEAVSATYTGQDKVILEDIIKMEIQGAEMAGQLAARQDRNMDLKYPGSSINSDEEDFAPYPVTPDLLYFSSSKGGKARIYSSQRQGIAWSQADIPGNFPVIQNGQYANGSLSPNGDRFYFTICNDSRGWDQLKTRCELFVIKREGTNWTQPERLPDYINMDGVTATMPHVVHIGGREIIYYSSNREGGRGGMDIWYVVRDLGRNDNDFTFPVNLGPVVNTLGEEITPFYDQEEGTLYFASNGHPSVGGFDVFRSLGEEVNWTIPENAGLPVNSSANDYGFIINRSHTGGFVVSNRPFGGDKNNTRNADIFEFNIGGNRLTLKGNVYDQENGELLDNISVTLYQLFEDGTENMLITKDFSSGSYLFELLPDRQFRVEVGRNGYVPQTYSFITNDPANMTYGQPIYLSAGEVGLPPATNPGTTPINPPVANNDPDDSGFGNNNNSNVIESNPPVTINNSGEVYTARGTSARDDLEYTSTAPQHSGTYYKIQLVALSRFDPNNSKLDAVRGIGRIDTEEIVNSGLTRILLADFFTESEAKAALRSARDTFSSAYIVKYEDGIRYGKVRL</sequence>
<keyword evidence="2" id="KW-1185">Reference proteome</keyword>